<accession>A0ACA9QWC6</accession>
<name>A0ACA9QWC6_9GLOM</name>
<organism evidence="1 2">
    <name type="scientific">Cetraspora pellucida</name>
    <dbReference type="NCBI Taxonomy" id="1433469"/>
    <lineage>
        <taxon>Eukaryota</taxon>
        <taxon>Fungi</taxon>
        <taxon>Fungi incertae sedis</taxon>
        <taxon>Mucoromycota</taxon>
        <taxon>Glomeromycotina</taxon>
        <taxon>Glomeromycetes</taxon>
        <taxon>Diversisporales</taxon>
        <taxon>Gigasporaceae</taxon>
        <taxon>Cetraspora</taxon>
    </lineage>
</organism>
<feature type="non-terminal residue" evidence="1">
    <location>
        <position position="47"/>
    </location>
</feature>
<reference evidence="1" key="1">
    <citation type="submission" date="2021-06" db="EMBL/GenBank/DDBJ databases">
        <authorList>
            <person name="Kallberg Y."/>
            <person name="Tangrot J."/>
            <person name="Rosling A."/>
        </authorList>
    </citation>
    <scope>NUCLEOTIDE SEQUENCE</scope>
    <source>
        <strain evidence="1">28 12/20/2015</strain>
    </source>
</reference>
<keyword evidence="2" id="KW-1185">Reference proteome</keyword>
<comment type="caution">
    <text evidence="1">The sequence shown here is derived from an EMBL/GenBank/DDBJ whole genome shotgun (WGS) entry which is preliminary data.</text>
</comment>
<gene>
    <name evidence="1" type="ORF">SPELUC_LOCUS15534</name>
</gene>
<proteinExistence type="predicted"/>
<evidence type="ECO:0000313" key="2">
    <source>
        <dbReference type="Proteomes" id="UP000789366"/>
    </source>
</evidence>
<dbReference type="Proteomes" id="UP000789366">
    <property type="component" value="Unassembled WGS sequence"/>
</dbReference>
<evidence type="ECO:0000313" key="1">
    <source>
        <dbReference type="EMBL" id="CAG8767022.1"/>
    </source>
</evidence>
<protein>
    <submittedName>
        <fullName evidence="1">5886_t:CDS:1</fullName>
    </submittedName>
</protein>
<sequence>NLITSPSQIKQHVQDHFENWTKANPPNNTEWLNWKSNYDPITKINPQ</sequence>
<feature type="non-terminal residue" evidence="1">
    <location>
        <position position="1"/>
    </location>
</feature>
<dbReference type="EMBL" id="CAJVPW010051742">
    <property type="protein sequence ID" value="CAG8767022.1"/>
    <property type="molecule type" value="Genomic_DNA"/>
</dbReference>